<protein>
    <recommendedName>
        <fullName evidence="3">tRNA threonylcarbamoyladenosine biosynthesis protein TsaE</fullName>
    </recommendedName>
    <alternativeName>
        <fullName evidence="10">t(6)A37 threonylcarbamoyladenosine biosynthesis protein TsaE</fullName>
    </alternativeName>
</protein>
<reference evidence="11 12" key="1">
    <citation type="submission" date="2023-07" db="EMBL/GenBank/DDBJ databases">
        <title>Genomic Encyclopedia of Type Strains, Phase IV (KMG-IV): sequencing the most valuable type-strain genomes for metagenomic binning, comparative biology and taxonomic classification.</title>
        <authorList>
            <person name="Goeker M."/>
        </authorList>
    </citation>
    <scope>NUCLEOTIDE SEQUENCE [LARGE SCALE GENOMIC DNA]</scope>
    <source>
        <strain evidence="11 12">DSM 45903</strain>
    </source>
</reference>
<evidence type="ECO:0000256" key="5">
    <source>
        <dbReference type="ARBA" id="ARBA00022694"/>
    </source>
</evidence>
<dbReference type="NCBIfam" id="TIGR00150">
    <property type="entry name" value="T6A_YjeE"/>
    <property type="match status" value="1"/>
</dbReference>
<evidence type="ECO:0000313" key="12">
    <source>
        <dbReference type="Proteomes" id="UP001185012"/>
    </source>
</evidence>
<keyword evidence="12" id="KW-1185">Reference proteome</keyword>
<dbReference type="SUPFAM" id="SSF52540">
    <property type="entry name" value="P-loop containing nucleoside triphosphate hydrolases"/>
    <property type="match status" value="1"/>
</dbReference>
<keyword evidence="4" id="KW-0963">Cytoplasm</keyword>
<keyword evidence="7" id="KW-0547">Nucleotide-binding</keyword>
<keyword evidence="8" id="KW-0067">ATP-binding</keyword>
<evidence type="ECO:0000256" key="1">
    <source>
        <dbReference type="ARBA" id="ARBA00004496"/>
    </source>
</evidence>
<evidence type="ECO:0000256" key="3">
    <source>
        <dbReference type="ARBA" id="ARBA00019010"/>
    </source>
</evidence>
<evidence type="ECO:0000256" key="4">
    <source>
        <dbReference type="ARBA" id="ARBA00022490"/>
    </source>
</evidence>
<dbReference type="InterPro" id="IPR003442">
    <property type="entry name" value="T6A_TsaE"/>
</dbReference>
<dbReference type="InterPro" id="IPR027417">
    <property type="entry name" value="P-loop_NTPase"/>
</dbReference>
<dbReference type="Pfam" id="PF02367">
    <property type="entry name" value="TsaE"/>
    <property type="match status" value="1"/>
</dbReference>
<organism evidence="11 12">
    <name type="scientific">Desmospora profundinema</name>
    <dbReference type="NCBI Taxonomy" id="1571184"/>
    <lineage>
        <taxon>Bacteria</taxon>
        <taxon>Bacillati</taxon>
        <taxon>Bacillota</taxon>
        <taxon>Bacilli</taxon>
        <taxon>Bacillales</taxon>
        <taxon>Thermoactinomycetaceae</taxon>
        <taxon>Desmospora</taxon>
    </lineage>
</organism>
<dbReference type="PANTHER" id="PTHR33540:SF2">
    <property type="entry name" value="TRNA THREONYLCARBAMOYLADENOSINE BIOSYNTHESIS PROTEIN TSAE"/>
    <property type="match status" value="1"/>
</dbReference>
<evidence type="ECO:0000256" key="10">
    <source>
        <dbReference type="ARBA" id="ARBA00032441"/>
    </source>
</evidence>
<evidence type="ECO:0000256" key="8">
    <source>
        <dbReference type="ARBA" id="ARBA00022840"/>
    </source>
</evidence>
<evidence type="ECO:0000256" key="6">
    <source>
        <dbReference type="ARBA" id="ARBA00022723"/>
    </source>
</evidence>
<evidence type="ECO:0000256" key="9">
    <source>
        <dbReference type="ARBA" id="ARBA00022842"/>
    </source>
</evidence>
<proteinExistence type="inferred from homology"/>
<accession>A0ABU1IRW5</accession>
<evidence type="ECO:0000256" key="7">
    <source>
        <dbReference type="ARBA" id="ARBA00022741"/>
    </source>
</evidence>
<keyword evidence="5" id="KW-0819">tRNA processing</keyword>
<comment type="caution">
    <text evidence="11">The sequence shown here is derived from an EMBL/GenBank/DDBJ whole genome shotgun (WGS) entry which is preliminary data.</text>
</comment>
<evidence type="ECO:0000313" key="11">
    <source>
        <dbReference type="EMBL" id="MDR6227537.1"/>
    </source>
</evidence>
<comment type="subcellular location">
    <subcellularLocation>
        <location evidence="1">Cytoplasm</location>
    </subcellularLocation>
</comment>
<dbReference type="Gene3D" id="3.40.50.300">
    <property type="entry name" value="P-loop containing nucleotide triphosphate hydrolases"/>
    <property type="match status" value="1"/>
</dbReference>
<gene>
    <name evidence="11" type="ORF">JOE21_003560</name>
</gene>
<dbReference type="EMBL" id="JAVDQG010000010">
    <property type="protein sequence ID" value="MDR6227537.1"/>
    <property type="molecule type" value="Genomic_DNA"/>
</dbReference>
<keyword evidence="9" id="KW-0460">Magnesium</keyword>
<dbReference type="PANTHER" id="PTHR33540">
    <property type="entry name" value="TRNA THREONYLCARBAMOYLADENOSINE BIOSYNTHESIS PROTEIN TSAE"/>
    <property type="match status" value="1"/>
</dbReference>
<evidence type="ECO:0000256" key="2">
    <source>
        <dbReference type="ARBA" id="ARBA00007599"/>
    </source>
</evidence>
<sequence>MCTSQAEWVTHSPEETKALAARLAARLCVGDVLTLEGDLGAGKTTFSQGLARGLGIADPIDSPTFTLIKEYHEGRIPLYHMDAYRLEGEPEELGWDEYFEGAGICLVEWASRIEHWLPEGRIAILIRRLDENSRHIQVRVPPEFGERLLKGLSVT</sequence>
<dbReference type="RefSeq" id="WP_309868611.1">
    <property type="nucleotide sequence ID" value="NZ_JAVDQG010000010.1"/>
</dbReference>
<name>A0ABU1IRW5_9BACL</name>
<keyword evidence="6" id="KW-0479">Metal-binding</keyword>
<dbReference type="Proteomes" id="UP001185012">
    <property type="component" value="Unassembled WGS sequence"/>
</dbReference>
<comment type="similarity">
    <text evidence="2">Belongs to the TsaE family.</text>
</comment>